<comment type="catalytic activity">
    <reaction evidence="1">
        <text>Hydrolysis of DNA containing ring-opened 7-methylguanine residues, releasing 2,6-diamino-4-hydroxy-5-(N-methyl)formamidopyrimidine.</text>
        <dbReference type="EC" id="3.2.2.23"/>
    </reaction>
</comment>
<keyword evidence="13" id="KW-0326">Glycosidase</keyword>
<comment type="catalytic activity">
    <reaction evidence="14">
        <text>2'-deoxyribonucleotide-(2'-deoxyribose 5'-phosphate)-2'-deoxyribonucleotide-DNA = a 3'-end 2'-deoxyribonucleotide-(2,3-dehydro-2,3-deoxyribose 5'-phosphate)-DNA + a 5'-end 5'-phospho-2'-deoxyribonucleoside-DNA + H(+)</text>
        <dbReference type="Rhea" id="RHEA:66592"/>
        <dbReference type="Rhea" id="RHEA-COMP:13180"/>
        <dbReference type="Rhea" id="RHEA-COMP:16897"/>
        <dbReference type="Rhea" id="RHEA-COMP:17067"/>
        <dbReference type="ChEBI" id="CHEBI:15378"/>
        <dbReference type="ChEBI" id="CHEBI:136412"/>
        <dbReference type="ChEBI" id="CHEBI:157695"/>
        <dbReference type="ChEBI" id="CHEBI:167181"/>
        <dbReference type="EC" id="4.2.99.18"/>
    </reaction>
</comment>
<dbReference type="SUPFAM" id="SSF81624">
    <property type="entry name" value="N-terminal domain of MutM-like DNA repair proteins"/>
    <property type="match status" value="1"/>
</dbReference>
<keyword evidence="9" id="KW-0238">DNA-binding</keyword>
<evidence type="ECO:0000259" key="16">
    <source>
        <dbReference type="PROSITE" id="PS51066"/>
    </source>
</evidence>
<evidence type="ECO:0000256" key="2">
    <source>
        <dbReference type="ARBA" id="ARBA00001947"/>
    </source>
</evidence>
<dbReference type="InterPro" id="IPR010979">
    <property type="entry name" value="Ribosomal_uS13-like_H2TH"/>
</dbReference>
<evidence type="ECO:0000256" key="7">
    <source>
        <dbReference type="ARBA" id="ARBA00022801"/>
    </source>
</evidence>
<keyword evidence="12" id="KW-0511">Multifunctional enzyme</keyword>
<evidence type="ECO:0000256" key="3">
    <source>
        <dbReference type="ARBA" id="ARBA00009409"/>
    </source>
</evidence>
<evidence type="ECO:0000256" key="1">
    <source>
        <dbReference type="ARBA" id="ARBA00001668"/>
    </source>
</evidence>
<dbReference type="SUPFAM" id="SSF46946">
    <property type="entry name" value="S13-like H2TH domain"/>
    <property type="match status" value="1"/>
</dbReference>
<evidence type="ECO:0000256" key="10">
    <source>
        <dbReference type="ARBA" id="ARBA00023204"/>
    </source>
</evidence>
<dbReference type="SUPFAM" id="SSF57716">
    <property type="entry name" value="Glucocorticoid receptor-like (DNA-binding domain)"/>
    <property type="match status" value="1"/>
</dbReference>
<dbReference type="PROSITE" id="PS01242">
    <property type="entry name" value="ZF_FPG_1"/>
    <property type="match status" value="1"/>
</dbReference>
<protein>
    <submittedName>
        <fullName evidence="18">Fpg/Nei family DNA glycosylase</fullName>
    </submittedName>
</protein>
<dbReference type="InterPro" id="IPR000214">
    <property type="entry name" value="Znf_DNA_glyclase/AP_lyase"/>
</dbReference>
<comment type="similarity">
    <text evidence="3">Belongs to the FPG family.</text>
</comment>
<evidence type="ECO:0000256" key="9">
    <source>
        <dbReference type="ARBA" id="ARBA00023125"/>
    </source>
</evidence>
<comment type="caution">
    <text evidence="18">The sequence shown here is derived from an EMBL/GenBank/DDBJ whole genome shotgun (WGS) entry which is preliminary data.</text>
</comment>
<keyword evidence="8" id="KW-0862">Zinc</keyword>
<dbReference type="EMBL" id="RKMF01000011">
    <property type="protein sequence ID" value="ROZ62690.1"/>
    <property type="molecule type" value="Genomic_DNA"/>
</dbReference>
<dbReference type="Pfam" id="PF06831">
    <property type="entry name" value="H2TH"/>
    <property type="match status" value="1"/>
</dbReference>
<name>A0A3N3ZQW6_9MICC</name>
<evidence type="ECO:0000256" key="5">
    <source>
        <dbReference type="ARBA" id="ARBA00022763"/>
    </source>
</evidence>
<evidence type="ECO:0000256" key="12">
    <source>
        <dbReference type="ARBA" id="ARBA00023268"/>
    </source>
</evidence>
<keyword evidence="6 15" id="KW-0863">Zinc-finger</keyword>
<reference evidence="18 19" key="1">
    <citation type="submission" date="2018-10" db="EMBL/GenBank/DDBJ databases">
        <title>Kocuria sp. M5W7-7, whole genome shotgun sequence.</title>
        <authorList>
            <person name="Tuo L."/>
        </authorList>
    </citation>
    <scope>NUCLEOTIDE SEQUENCE [LARGE SCALE GENOMIC DNA]</scope>
    <source>
        <strain evidence="18 19">M5W7-7</strain>
    </source>
</reference>
<feature type="domain" description="FPG-type" evidence="16">
    <location>
        <begin position="234"/>
        <end position="268"/>
    </location>
</feature>
<keyword evidence="11" id="KW-0456">Lyase</keyword>
<dbReference type="InterPro" id="IPR035937">
    <property type="entry name" value="FPG_N"/>
</dbReference>
<dbReference type="GO" id="GO:0008270">
    <property type="term" value="F:zinc ion binding"/>
    <property type="evidence" value="ECO:0007669"/>
    <property type="project" value="UniProtKB-KW"/>
</dbReference>
<dbReference type="InterPro" id="IPR010663">
    <property type="entry name" value="Znf_FPG/IleRS"/>
</dbReference>
<evidence type="ECO:0000256" key="15">
    <source>
        <dbReference type="PROSITE-ProRule" id="PRU00391"/>
    </source>
</evidence>
<dbReference type="GO" id="GO:0003684">
    <property type="term" value="F:damaged DNA binding"/>
    <property type="evidence" value="ECO:0007669"/>
    <property type="project" value="InterPro"/>
</dbReference>
<dbReference type="InterPro" id="IPR012319">
    <property type="entry name" value="FPG_cat"/>
</dbReference>
<dbReference type="GO" id="GO:0006284">
    <property type="term" value="P:base-excision repair"/>
    <property type="evidence" value="ECO:0007669"/>
    <property type="project" value="InterPro"/>
</dbReference>
<dbReference type="Gene3D" id="1.10.8.50">
    <property type="match status" value="1"/>
</dbReference>
<keyword evidence="10" id="KW-0234">DNA repair</keyword>
<keyword evidence="7" id="KW-0378">Hydrolase</keyword>
<dbReference type="SMART" id="SM01232">
    <property type="entry name" value="H2TH"/>
    <property type="match status" value="1"/>
</dbReference>
<dbReference type="Pfam" id="PF06827">
    <property type="entry name" value="zf-FPG_IleRS"/>
    <property type="match status" value="1"/>
</dbReference>
<dbReference type="AlphaFoldDB" id="A0A3N3ZQW6"/>
<dbReference type="PANTHER" id="PTHR22993:SF9">
    <property type="entry name" value="FORMAMIDOPYRIMIDINE-DNA GLYCOSYLASE"/>
    <property type="match status" value="1"/>
</dbReference>
<dbReference type="RefSeq" id="WP_123825550.1">
    <property type="nucleotide sequence ID" value="NZ_RKMF01000011.1"/>
</dbReference>
<feature type="domain" description="Formamidopyrimidine-DNA glycosylase catalytic" evidence="17">
    <location>
        <begin position="2"/>
        <end position="116"/>
    </location>
</feature>
<evidence type="ECO:0000256" key="13">
    <source>
        <dbReference type="ARBA" id="ARBA00023295"/>
    </source>
</evidence>
<dbReference type="PANTHER" id="PTHR22993">
    <property type="entry name" value="FORMAMIDOPYRIMIDINE-DNA GLYCOSYLASE"/>
    <property type="match status" value="1"/>
</dbReference>
<evidence type="ECO:0000256" key="6">
    <source>
        <dbReference type="ARBA" id="ARBA00022771"/>
    </source>
</evidence>
<accession>A0A3N3ZQW6</accession>
<gene>
    <name evidence="18" type="ORF">EDL96_09505</name>
</gene>
<dbReference type="Gene3D" id="3.20.190.10">
    <property type="entry name" value="MutM-like, N-terminal"/>
    <property type="match status" value="1"/>
</dbReference>
<evidence type="ECO:0000256" key="11">
    <source>
        <dbReference type="ARBA" id="ARBA00023239"/>
    </source>
</evidence>
<evidence type="ECO:0000313" key="19">
    <source>
        <dbReference type="Proteomes" id="UP000270616"/>
    </source>
</evidence>
<dbReference type="Proteomes" id="UP000270616">
    <property type="component" value="Unassembled WGS sequence"/>
</dbReference>
<dbReference type="Pfam" id="PF01149">
    <property type="entry name" value="Fapy_DNA_glyco"/>
    <property type="match status" value="1"/>
</dbReference>
<comment type="cofactor">
    <cofactor evidence="2">
        <name>Zn(2+)</name>
        <dbReference type="ChEBI" id="CHEBI:29105"/>
    </cofactor>
</comment>
<dbReference type="InterPro" id="IPR015887">
    <property type="entry name" value="DNA_glyclase_Znf_dom_DNA_BS"/>
</dbReference>
<dbReference type="GO" id="GO:0140078">
    <property type="term" value="F:class I DNA-(apurinic or apyrimidinic site) endonuclease activity"/>
    <property type="evidence" value="ECO:0007669"/>
    <property type="project" value="UniProtKB-EC"/>
</dbReference>
<dbReference type="InterPro" id="IPR015886">
    <property type="entry name" value="H2TH_FPG"/>
</dbReference>
<organism evidence="18 19">
    <name type="scientific">Kocuria soli</name>
    <dbReference type="NCBI Taxonomy" id="2485125"/>
    <lineage>
        <taxon>Bacteria</taxon>
        <taxon>Bacillati</taxon>
        <taxon>Actinomycetota</taxon>
        <taxon>Actinomycetes</taxon>
        <taxon>Micrococcales</taxon>
        <taxon>Micrococcaceae</taxon>
        <taxon>Kocuria</taxon>
    </lineage>
</organism>
<proteinExistence type="inferred from homology"/>
<dbReference type="GO" id="GO:0034039">
    <property type="term" value="F:8-oxo-7,8-dihydroguanine DNA N-glycosylase activity"/>
    <property type="evidence" value="ECO:0007669"/>
    <property type="project" value="TreeGrafter"/>
</dbReference>
<dbReference type="PROSITE" id="PS51066">
    <property type="entry name" value="ZF_FPG_2"/>
    <property type="match status" value="1"/>
</dbReference>
<dbReference type="OrthoDB" id="9800855at2"/>
<evidence type="ECO:0000313" key="18">
    <source>
        <dbReference type="EMBL" id="ROZ62690.1"/>
    </source>
</evidence>
<evidence type="ECO:0000256" key="14">
    <source>
        <dbReference type="ARBA" id="ARBA00044632"/>
    </source>
</evidence>
<dbReference type="SMART" id="SM00898">
    <property type="entry name" value="Fapy_DNA_glyco"/>
    <property type="match status" value="1"/>
</dbReference>
<keyword evidence="5" id="KW-0227">DNA damage</keyword>
<keyword evidence="4" id="KW-0479">Metal-binding</keyword>
<sequence>MPELPELDAVVGLLRGRTVGRRVSRFDIVAFSVLKTAEPPHESLVGRTVTSVTRRGKFLLLEVDGRYAVVHLALAGWVKTGDETPAKRPSSSGPLAFRLTFDDGTHVDFTEQGRKKSLALWITDDPQHLERVARLGPEADAITAEEFAAMLARSSSRLKTVLTDQTMLAGIGNAWSDEVLHRARLSPFATANRLSSPDVQRLFDALGTVIHEVRTRLDGVPLDRIKSTKKSLFRIHARTGDPCPVCGTPVAEVSYADRSLQYCPVCQTSGKRLSDRRMDRLLK</sequence>
<keyword evidence="19" id="KW-1185">Reference proteome</keyword>
<evidence type="ECO:0000256" key="8">
    <source>
        <dbReference type="ARBA" id="ARBA00022833"/>
    </source>
</evidence>
<evidence type="ECO:0000256" key="4">
    <source>
        <dbReference type="ARBA" id="ARBA00022723"/>
    </source>
</evidence>
<dbReference type="PROSITE" id="PS51068">
    <property type="entry name" value="FPG_CAT"/>
    <property type="match status" value="1"/>
</dbReference>
<evidence type="ECO:0000259" key="17">
    <source>
        <dbReference type="PROSITE" id="PS51068"/>
    </source>
</evidence>